<gene>
    <name evidence="1" type="ORF">METZ01_LOCUS5535</name>
</gene>
<reference evidence="1" key="1">
    <citation type="submission" date="2018-05" db="EMBL/GenBank/DDBJ databases">
        <authorList>
            <person name="Lanie J.A."/>
            <person name="Ng W.-L."/>
            <person name="Kazmierczak K.M."/>
            <person name="Andrzejewski T.M."/>
            <person name="Davidsen T.M."/>
            <person name="Wayne K.J."/>
            <person name="Tettelin H."/>
            <person name="Glass J.I."/>
            <person name="Rusch D."/>
            <person name="Podicherti R."/>
            <person name="Tsui H.-C.T."/>
            <person name="Winkler M.E."/>
        </authorList>
    </citation>
    <scope>NUCLEOTIDE SEQUENCE</scope>
</reference>
<organism evidence="1">
    <name type="scientific">marine metagenome</name>
    <dbReference type="NCBI Taxonomy" id="408172"/>
    <lineage>
        <taxon>unclassified sequences</taxon>
        <taxon>metagenomes</taxon>
        <taxon>ecological metagenomes</taxon>
    </lineage>
</organism>
<accession>A0A381NDL7</accession>
<protein>
    <submittedName>
        <fullName evidence="1">Uncharacterized protein</fullName>
    </submittedName>
</protein>
<name>A0A381NDL7_9ZZZZ</name>
<proteinExistence type="predicted"/>
<evidence type="ECO:0000313" key="1">
    <source>
        <dbReference type="EMBL" id="SUZ52681.1"/>
    </source>
</evidence>
<sequence length="40" mass="4613">MDNLDRIPFTDIKIGVSVTVQNLLVQLYNYRQGIDLNGFE</sequence>
<dbReference type="AlphaFoldDB" id="A0A381NDL7"/>
<dbReference type="EMBL" id="UINC01000288">
    <property type="protein sequence ID" value="SUZ52681.1"/>
    <property type="molecule type" value="Genomic_DNA"/>
</dbReference>